<dbReference type="Gene3D" id="3.80.10.10">
    <property type="entry name" value="Ribonuclease Inhibitor"/>
    <property type="match status" value="1"/>
</dbReference>
<dbReference type="SUPFAM" id="SSF52047">
    <property type="entry name" value="RNI-like"/>
    <property type="match status" value="1"/>
</dbReference>
<accession>A0A6A4IPS1</accession>
<organism evidence="1 2">
    <name type="scientific">Gymnopus androsaceus JB14</name>
    <dbReference type="NCBI Taxonomy" id="1447944"/>
    <lineage>
        <taxon>Eukaryota</taxon>
        <taxon>Fungi</taxon>
        <taxon>Dikarya</taxon>
        <taxon>Basidiomycota</taxon>
        <taxon>Agaricomycotina</taxon>
        <taxon>Agaricomycetes</taxon>
        <taxon>Agaricomycetidae</taxon>
        <taxon>Agaricales</taxon>
        <taxon>Marasmiineae</taxon>
        <taxon>Omphalotaceae</taxon>
        <taxon>Gymnopus</taxon>
    </lineage>
</organism>
<gene>
    <name evidence="1" type="ORF">BT96DRAFT_984115</name>
</gene>
<protein>
    <recommendedName>
        <fullName evidence="3">F-box domain-containing protein</fullName>
    </recommendedName>
</protein>
<sequence length="530" mass="61312">MPILEPVALAAAGALITQLPPEILHEIIDVVRDSAYSRSPVSATKDLSTLSRCSRLWHFLCAKHLFRSLVFHGNRDSSQRACAKYMNDPTSVPPFLQYVKELRFEVWHSDSDEGGRLCYNYIMSKIDHEITVSFLNFHFSTVDVFSYAAQFITSLTFSRCGFRDDEAVHSFKSPFPNLAALDCRLFNIPPKIQAIFRASGPLRQLYCDVFSITLLNAALEHPNVRLEHLSVQLRGTKRSQSEILFNFLKTNQSLTSIHITCEDFDDIPSYPLPATSLPLLRSLRISPRLSPFFLLLIPTLHHLELLGPAFGESVPGTHLTFRPPTREYLPHFKEPLRSVSELAIDLHPFRLFDDNFDFQELMRLFPSLQVLDIYIWRNHPRSLFQNLLSKWPSVYRPPIHRLNIVSFGSDLSTKPVDLQMQFNIVSRLPLPRLREINIKDIMDWVKIPTREADEWHPYICGKYVPHIKEAILEDISSVAIDSCWDYHGCLRDLFDEHELKENHKLQDYLEYIQTDLTFCKDFHFPTSTLI</sequence>
<reference evidence="1" key="1">
    <citation type="journal article" date="2019" name="Environ. Microbiol.">
        <title>Fungal ecological strategies reflected in gene transcription - a case study of two litter decomposers.</title>
        <authorList>
            <person name="Barbi F."/>
            <person name="Kohler A."/>
            <person name="Barry K."/>
            <person name="Baskaran P."/>
            <person name="Daum C."/>
            <person name="Fauchery L."/>
            <person name="Ihrmark K."/>
            <person name="Kuo A."/>
            <person name="LaButti K."/>
            <person name="Lipzen A."/>
            <person name="Morin E."/>
            <person name="Grigoriev I.V."/>
            <person name="Henrissat B."/>
            <person name="Lindahl B."/>
            <person name="Martin F."/>
        </authorList>
    </citation>
    <scope>NUCLEOTIDE SEQUENCE</scope>
    <source>
        <strain evidence="1">JB14</strain>
    </source>
</reference>
<keyword evidence="2" id="KW-1185">Reference proteome</keyword>
<name>A0A6A4IPS1_9AGAR</name>
<dbReference type="InterPro" id="IPR032675">
    <property type="entry name" value="LRR_dom_sf"/>
</dbReference>
<dbReference type="Proteomes" id="UP000799118">
    <property type="component" value="Unassembled WGS sequence"/>
</dbReference>
<dbReference type="EMBL" id="ML769385">
    <property type="protein sequence ID" value="KAE9410607.1"/>
    <property type="molecule type" value="Genomic_DNA"/>
</dbReference>
<evidence type="ECO:0000313" key="2">
    <source>
        <dbReference type="Proteomes" id="UP000799118"/>
    </source>
</evidence>
<dbReference type="AlphaFoldDB" id="A0A6A4IPS1"/>
<proteinExistence type="predicted"/>
<evidence type="ECO:0008006" key="3">
    <source>
        <dbReference type="Google" id="ProtNLM"/>
    </source>
</evidence>
<evidence type="ECO:0000313" key="1">
    <source>
        <dbReference type="EMBL" id="KAE9410607.1"/>
    </source>
</evidence>